<feature type="domain" description="CSD" evidence="2">
    <location>
        <begin position="88"/>
        <end position="149"/>
    </location>
</feature>
<feature type="region of interest" description="Disordered" evidence="1">
    <location>
        <begin position="1"/>
        <end position="70"/>
    </location>
</feature>
<dbReference type="CDD" id="cd04458">
    <property type="entry name" value="CSP_CDS"/>
    <property type="match status" value="1"/>
</dbReference>
<dbReference type="Gene3D" id="2.40.50.140">
    <property type="entry name" value="Nucleic acid-binding proteins"/>
    <property type="match status" value="1"/>
</dbReference>
<dbReference type="PROSITE" id="PS51857">
    <property type="entry name" value="CSD_2"/>
    <property type="match status" value="1"/>
</dbReference>
<dbReference type="Pfam" id="PF00313">
    <property type="entry name" value="CSD"/>
    <property type="match status" value="1"/>
</dbReference>
<evidence type="ECO:0000256" key="1">
    <source>
        <dbReference type="SAM" id="MobiDB-lite"/>
    </source>
</evidence>
<feature type="compositionally biased region" description="Basic and acidic residues" evidence="1">
    <location>
        <begin position="9"/>
        <end position="33"/>
    </location>
</feature>
<dbReference type="AlphaFoldDB" id="A0A4V5UTX1"/>
<dbReference type="RefSeq" id="WP_137262936.1">
    <property type="nucleotide sequence ID" value="NZ_SZQL01000014.1"/>
</dbReference>
<keyword evidence="4" id="KW-1185">Reference proteome</keyword>
<dbReference type="InterPro" id="IPR002059">
    <property type="entry name" value="CSP_DNA-bd"/>
</dbReference>
<reference evidence="3 4" key="1">
    <citation type="submission" date="2019-05" db="EMBL/GenBank/DDBJ databases">
        <title>Panacibacter sp. strain 17mud1-8 Genome sequencing and assembly.</title>
        <authorList>
            <person name="Chhetri G."/>
        </authorList>
    </citation>
    <scope>NUCLEOTIDE SEQUENCE [LARGE SCALE GENOMIC DNA]</scope>
    <source>
        <strain evidence="3 4">17mud1-8</strain>
    </source>
</reference>
<evidence type="ECO:0000259" key="2">
    <source>
        <dbReference type="PROSITE" id="PS51857"/>
    </source>
</evidence>
<dbReference type="OrthoDB" id="1493235at2"/>
<proteinExistence type="predicted"/>
<dbReference type="PRINTS" id="PR00050">
    <property type="entry name" value="COLDSHOCK"/>
</dbReference>
<evidence type="ECO:0000313" key="4">
    <source>
        <dbReference type="Proteomes" id="UP000305848"/>
    </source>
</evidence>
<dbReference type="EMBL" id="SZQL01000014">
    <property type="protein sequence ID" value="TKK66663.1"/>
    <property type="molecule type" value="Genomic_DNA"/>
</dbReference>
<dbReference type="InterPro" id="IPR012340">
    <property type="entry name" value="NA-bd_OB-fold"/>
</dbReference>
<dbReference type="SUPFAM" id="SSF50249">
    <property type="entry name" value="Nucleic acid-binding proteins"/>
    <property type="match status" value="1"/>
</dbReference>
<accession>A0A4V5UTX1</accession>
<sequence length="151" mass="17085">MGRSQQTHQKREKEKQRIRQREDKAEKMQERKANAQKGKSLDDMLAYVDENGNLSSSPPDPKKKKLFNAEDMQIGVPKHEETEAENPERTGIVTFFNGSKGFGFVKDGQTGESAFVHINQLSGPLKENDKVTYEVEMGHRGLNAINVKKIV</sequence>
<gene>
    <name evidence="3" type="ORF">FC093_16640</name>
</gene>
<organism evidence="3 4">
    <name type="scientific">Ilyomonas limi</name>
    <dbReference type="NCBI Taxonomy" id="2575867"/>
    <lineage>
        <taxon>Bacteria</taxon>
        <taxon>Pseudomonadati</taxon>
        <taxon>Bacteroidota</taxon>
        <taxon>Chitinophagia</taxon>
        <taxon>Chitinophagales</taxon>
        <taxon>Chitinophagaceae</taxon>
        <taxon>Ilyomonas</taxon>
    </lineage>
</organism>
<comment type="caution">
    <text evidence="3">The sequence shown here is derived from an EMBL/GenBank/DDBJ whole genome shotgun (WGS) entry which is preliminary data.</text>
</comment>
<dbReference type="InterPro" id="IPR011129">
    <property type="entry name" value="CSD"/>
</dbReference>
<dbReference type="GO" id="GO:0005829">
    <property type="term" value="C:cytosol"/>
    <property type="evidence" value="ECO:0007669"/>
    <property type="project" value="UniProtKB-ARBA"/>
</dbReference>
<dbReference type="SMART" id="SM00357">
    <property type="entry name" value="CSP"/>
    <property type="match status" value="1"/>
</dbReference>
<dbReference type="Proteomes" id="UP000305848">
    <property type="component" value="Unassembled WGS sequence"/>
</dbReference>
<evidence type="ECO:0000313" key="3">
    <source>
        <dbReference type="EMBL" id="TKK66663.1"/>
    </source>
</evidence>
<dbReference type="GO" id="GO:0003676">
    <property type="term" value="F:nucleic acid binding"/>
    <property type="evidence" value="ECO:0007669"/>
    <property type="project" value="InterPro"/>
</dbReference>
<name>A0A4V5UTX1_9BACT</name>
<protein>
    <submittedName>
        <fullName evidence="3">Cold shock domain-containing protein</fullName>
    </submittedName>
</protein>